<sequence>MILNYQITTHDDSTLVPMVFIHGLFGSLSNLGMLARHFASQRTVIQLDLRNHGLSGHTDQHDYHLMSEDVLETLDSLNITKFVVVGHSMGGKVAMKLADIARGRVEQLVVLDITPIQYHENHHAKIFEALLAVERANVNSRSDATKIMHEYLQEEMVIQFLLKSFNKGQWLFNVQTLYKHYQDILYWEDLTPVDIPALFLRGGNSFYISKPEQFAVIERQFTHANVELIEGAGHWLHGEKPAQVLEHMQAFLDENQ</sequence>
<evidence type="ECO:0000256" key="1">
    <source>
        <dbReference type="ARBA" id="ARBA00022801"/>
    </source>
</evidence>
<dbReference type="SUPFAM" id="SSF53474">
    <property type="entry name" value="alpha/beta-Hydrolases"/>
    <property type="match status" value="1"/>
</dbReference>
<gene>
    <name evidence="3" type="ORF">FSC10_07925</name>
</gene>
<protein>
    <submittedName>
        <fullName evidence="3">Alpha/beta fold hydrolase</fullName>
    </submittedName>
</protein>
<accession>A0AAE7BWV3</accession>
<organism evidence="3 4">
    <name type="scientific">Acinetobacter schindleri</name>
    <dbReference type="NCBI Taxonomy" id="108981"/>
    <lineage>
        <taxon>Bacteria</taxon>
        <taxon>Pseudomonadati</taxon>
        <taxon>Pseudomonadota</taxon>
        <taxon>Gammaproteobacteria</taxon>
        <taxon>Moraxellales</taxon>
        <taxon>Moraxellaceae</taxon>
        <taxon>Acinetobacter</taxon>
    </lineage>
</organism>
<dbReference type="EMBL" id="CP044463">
    <property type="protein sequence ID" value="QIC67301.1"/>
    <property type="molecule type" value="Genomic_DNA"/>
</dbReference>
<keyword evidence="1 3" id="KW-0378">Hydrolase</keyword>
<dbReference type="Proteomes" id="UP000503505">
    <property type="component" value="Chromosome"/>
</dbReference>
<evidence type="ECO:0000259" key="2">
    <source>
        <dbReference type="Pfam" id="PF00561"/>
    </source>
</evidence>
<name>A0AAE7BWV3_9GAMM</name>
<evidence type="ECO:0000313" key="3">
    <source>
        <dbReference type="EMBL" id="QIC67301.1"/>
    </source>
</evidence>
<feature type="domain" description="AB hydrolase-1" evidence="2">
    <location>
        <begin position="17"/>
        <end position="241"/>
    </location>
</feature>
<dbReference type="PANTHER" id="PTHR46118">
    <property type="entry name" value="PROTEIN ABHD11"/>
    <property type="match status" value="1"/>
</dbReference>
<dbReference type="Pfam" id="PF00561">
    <property type="entry name" value="Abhydrolase_1"/>
    <property type="match status" value="1"/>
</dbReference>
<dbReference type="Gene3D" id="3.40.50.1820">
    <property type="entry name" value="alpha/beta hydrolase"/>
    <property type="match status" value="1"/>
</dbReference>
<dbReference type="AlphaFoldDB" id="A0AAE7BWV3"/>
<dbReference type="RefSeq" id="WP_163171378.1">
    <property type="nucleotide sequence ID" value="NZ_CP044463.1"/>
</dbReference>
<proteinExistence type="predicted"/>
<dbReference type="PANTHER" id="PTHR46118:SF4">
    <property type="entry name" value="PROTEIN ABHD11"/>
    <property type="match status" value="1"/>
</dbReference>
<dbReference type="InterPro" id="IPR029058">
    <property type="entry name" value="AB_hydrolase_fold"/>
</dbReference>
<reference evidence="3 4" key="1">
    <citation type="submission" date="2019-09" db="EMBL/GenBank/DDBJ databases">
        <title>Non-baumannii Acinetobacter spp. carrying blaNDM-1 isolated in China.</title>
        <authorList>
            <person name="Cui C."/>
            <person name="Chen C."/>
            <person name="Sun J."/>
            <person name="Liu Y."/>
        </authorList>
    </citation>
    <scope>NUCLEOTIDE SEQUENCE [LARGE SCALE GENOMIC DNA]</scope>
    <source>
        <strain evidence="3 4">HZE23-1</strain>
    </source>
</reference>
<dbReference type="InterPro" id="IPR000073">
    <property type="entry name" value="AB_hydrolase_1"/>
</dbReference>
<dbReference type="GO" id="GO:0016787">
    <property type="term" value="F:hydrolase activity"/>
    <property type="evidence" value="ECO:0007669"/>
    <property type="project" value="UniProtKB-KW"/>
</dbReference>
<evidence type="ECO:0000313" key="4">
    <source>
        <dbReference type="Proteomes" id="UP000503505"/>
    </source>
</evidence>